<evidence type="ECO:0000256" key="2">
    <source>
        <dbReference type="ARBA" id="ARBA00005386"/>
    </source>
</evidence>
<dbReference type="PANTHER" id="PTHR44835:SF1">
    <property type="entry name" value="PROTEIN O-GLCNAC TRANSFERASE"/>
    <property type="match status" value="1"/>
</dbReference>
<name>A0A484Y502_9ENTR</name>
<evidence type="ECO:0000259" key="8">
    <source>
        <dbReference type="Pfam" id="PF13844"/>
    </source>
</evidence>
<gene>
    <name evidence="9" type="ORF">NCTC12126_02983</name>
</gene>
<dbReference type="Pfam" id="PF13844">
    <property type="entry name" value="Glyco_transf_41"/>
    <property type="match status" value="2"/>
</dbReference>
<organism evidence="9 10">
    <name type="scientific">Enterobacter cancerogenus</name>
    <dbReference type="NCBI Taxonomy" id="69218"/>
    <lineage>
        <taxon>Bacteria</taxon>
        <taxon>Pseudomonadati</taxon>
        <taxon>Pseudomonadota</taxon>
        <taxon>Gammaproteobacteria</taxon>
        <taxon>Enterobacterales</taxon>
        <taxon>Enterobacteriaceae</taxon>
        <taxon>Enterobacter</taxon>
        <taxon>Enterobacter cloacae complex</taxon>
    </lineage>
</organism>
<comment type="similarity">
    <text evidence="2">Belongs to the glycosyltransferase 41 family. O-GlcNAc transferase subfamily.</text>
</comment>
<dbReference type="InterPro" id="IPR051939">
    <property type="entry name" value="Glycosyltr_41/O-GlcNAc_trsf"/>
</dbReference>
<dbReference type="AlphaFoldDB" id="A0A484Y502"/>
<evidence type="ECO:0000256" key="4">
    <source>
        <dbReference type="ARBA" id="ARBA00022676"/>
    </source>
</evidence>
<dbReference type="SUPFAM" id="SSF48452">
    <property type="entry name" value="TPR-like"/>
    <property type="match status" value="1"/>
</dbReference>
<dbReference type="Gene3D" id="1.25.40.10">
    <property type="entry name" value="Tetratricopeptide repeat domain"/>
    <property type="match status" value="2"/>
</dbReference>
<keyword evidence="4" id="KW-0328">Glycosyltransferase</keyword>
<feature type="domain" description="O-GlcNAc transferase C-terminal" evidence="8">
    <location>
        <begin position="212"/>
        <end position="373"/>
    </location>
</feature>
<dbReference type="InterPro" id="IPR019734">
    <property type="entry name" value="TPR_rpt"/>
</dbReference>
<dbReference type="Pfam" id="PF13181">
    <property type="entry name" value="TPR_8"/>
    <property type="match status" value="1"/>
</dbReference>
<evidence type="ECO:0000256" key="1">
    <source>
        <dbReference type="ARBA" id="ARBA00004922"/>
    </source>
</evidence>
<dbReference type="Gene3D" id="3.40.50.11380">
    <property type="match status" value="1"/>
</dbReference>
<dbReference type="EC" id="2.4.1.255" evidence="3"/>
<proteinExistence type="inferred from homology"/>
<evidence type="ECO:0000313" key="9">
    <source>
        <dbReference type="EMBL" id="VFS30777.1"/>
    </source>
</evidence>
<dbReference type="EMBL" id="CAADIW010000024">
    <property type="protein sequence ID" value="VFS30777.1"/>
    <property type="molecule type" value="Genomic_DNA"/>
</dbReference>
<keyword evidence="5 9" id="KW-0808">Transferase</keyword>
<protein>
    <recommendedName>
        <fullName evidence="3">protein O-GlcNAc transferase</fullName>
        <ecNumber evidence="3">2.4.1.255</ecNumber>
    </recommendedName>
</protein>
<accession>A0A484Y502</accession>
<dbReference type="Proteomes" id="UP000351155">
    <property type="component" value="Unassembled WGS sequence"/>
</dbReference>
<dbReference type="PANTHER" id="PTHR44835">
    <property type="entry name" value="UDP-N-ACETYLGLUCOSAMINE--PEPTIDE N-ACETYLGLUCOSAMINYLTRANSFERASE SPINDLY-RELATED"/>
    <property type="match status" value="1"/>
</dbReference>
<dbReference type="SUPFAM" id="SSF53756">
    <property type="entry name" value="UDP-Glycosyltransferase/glycogen phosphorylase"/>
    <property type="match status" value="1"/>
</dbReference>
<comment type="pathway">
    <text evidence="1">Protein modification; protein glycosylation.</text>
</comment>
<dbReference type="GO" id="GO:0097363">
    <property type="term" value="F:protein O-acetylglucosaminyltransferase activity"/>
    <property type="evidence" value="ECO:0007669"/>
    <property type="project" value="UniProtKB-EC"/>
</dbReference>
<keyword evidence="9" id="KW-0489">Methyltransferase</keyword>
<reference evidence="9 10" key="1">
    <citation type="submission" date="2019-03" db="EMBL/GenBank/DDBJ databases">
        <authorList>
            <consortium name="Pathogen Informatics"/>
        </authorList>
    </citation>
    <scope>NUCLEOTIDE SEQUENCE [LARGE SCALE GENOMIC DNA]</scope>
    <source>
        <strain evidence="9 10">NCTC12126</strain>
    </source>
</reference>
<evidence type="ECO:0000313" key="10">
    <source>
        <dbReference type="Proteomes" id="UP000351155"/>
    </source>
</evidence>
<dbReference type="Gene3D" id="3.40.50.2000">
    <property type="entry name" value="Glycogen Phosphorylase B"/>
    <property type="match status" value="1"/>
</dbReference>
<dbReference type="InterPro" id="IPR029489">
    <property type="entry name" value="OGT/SEC/SPY_C"/>
</dbReference>
<dbReference type="SMART" id="SM00028">
    <property type="entry name" value="TPR"/>
    <property type="match status" value="4"/>
</dbReference>
<keyword evidence="6" id="KW-0677">Repeat</keyword>
<keyword evidence="7" id="KW-0802">TPR repeat</keyword>
<sequence>MRLAVEWLSTQPEKSLNVANELLVENATNYLLWVIAARAHQRLGQFFQAGECVDKALKIDSNNVEAIYAKSDLLYRSDRLAEAEEYLSTAIHQVEKNAANPLRLLLATVLQKSKKYEEAQALYKQLTAEMPGNWLYWNNLGMVQQDLSQFNEMDEAYQHSCEVSKDNPTPYFNRIVGAHYNPERSAEDILKLCKSWQENFSPRSVKRAVAKNKAPDKCLRIGLVSDGLRLHPVGQMIVMGLEHIPASQIEFYAYSTNYQEDHLTHRLKRMCASWRVVEHIGAAELDKIVREDEIDILFDLCGYNANSRMQTFQLQPAPIQIKWVGGLISSTGLAGMDYLLSDAIETPEWADSLYTEKLIRMPDDYICYDPPFYLPAVSEMPVKTKGYFTFGCFNNASKINDFLLNQWAVLLHSVPDSRLFLKSFNFDNENLKERVLTTLEGHGIARERVRIEGMAPHQELLACYNEVDIALDPWPYSGGLTTCEALAMGVPVVTLPGPTFAGRHSASHLVNAGLQELVARDWQNFIDITVGLTQDLNSLEIIRGKHARDFTGLAGMRRPALCEHFSQAMRAVWQRYCEGKKPEALTLRCDEAPYFLDDNQPVELKMPAEVDVAAKRIESEDFSFALAGKVITMDFGGSFTTGKKFISLTELDSFFFIIMDTLGIVEDKHLPPRKKSMQHIKLHTLGNGELTPVYMCLDNRLSSTLKTSEHDERRWRRSSRRAEISVIAA</sequence>
<feature type="domain" description="O-GlcNAc transferase C-terminal" evidence="8">
    <location>
        <begin position="390"/>
        <end position="545"/>
    </location>
</feature>
<dbReference type="GO" id="GO:0008168">
    <property type="term" value="F:methyltransferase activity"/>
    <property type="evidence" value="ECO:0007669"/>
    <property type="project" value="UniProtKB-KW"/>
</dbReference>
<evidence type="ECO:0000256" key="5">
    <source>
        <dbReference type="ARBA" id="ARBA00022679"/>
    </source>
</evidence>
<dbReference type="GO" id="GO:0032259">
    <property type="term" value="P:methylation"/>
    <property type="evidence" value="ECO:0007669"/>
    <property type="project" value="UniProtKB-KW"/>
</dbReference>
<evidence type="ECO:0000256" key="6">
    <source>
        <dbReference type="ARBA" id="ARBA00022737"/>
    </source>
</evidence>
<evidence type="ECO:0000256" key="3">
    <source>
        <dbReference type="ARBA" id="ARBA00011970"/>
    </source>
</evidence>
<dbReference type="InterPro" id="IPR011990">
    <property type="entry name" value="TPR-like_helical_dom_sf"/>
</dbReference>
<evidence type="ECO:0000256" key="7">
    <source>
        <dbReference type="ARBA" id="ARBA00022803"/>
    </source>
</evidence>